<dbReference type="PANTHER" id="PTHR45348:SF5">
    <property type="entry name" value="OXIDOREDUCTASE, PUTATIVE (AFU_ORTHOLOGUE AFUA_8G01420)-RELATED"/>
    <property type="match status" value="1"/>
</dbReference>
<dbReference type="Proteomes" id="UP001217417">
    <property type="component" value="Unassembled WGS sequence"/>
</dbReference>
<dbReference type="InterPro" id="IPR047122">
    <property type="entry name" value="Trans-enoyl_RdTase-like"/>
</dbReference>
<sequence length="184" mass="19282">MGTPGGSYAEYAIAWQYTTFHLPSSTTFEKAATLPLAAMISAVGLYQRPGLPEPWSPAKPTGKQPLLVYSAASAVGAFAIQFAKLSGLHPIIGVAGRGILFAESLIDKSEGVAIIDYRNSDEAVITGIKSALKAAGCADIPLRYCFDSISDNGSPENNSAILDLKDGHVGGRAVQPHHGRLGAW</sequence>
<accession>A0AAD7QJU2</accession>
<comment type="caution">
    <text evidence="1">The sequence shown here is derived from an EMBL/GenBank/DDBJ whole genome shotgun (WGS) entry which is preliminary data.</text>
</comment>
<dbReference type="Gene3D" id="3.40.50.720">
    <property type="entry name" value="NAD(P)-binding Rossmann-like Domain"/>
    <property type="match status" value="1"/>
</dbReference>
<dbReference type="Gene3D" id="3.90.180.10">
    <property type="entry name" value="Medium-chain alcohol dehydrogenases, catalytic domain"/>
    <property type="match status" value="1"/>
</dbReference>
<dbReference type="PANTHER" id="PTHR45348">
    <property type="entry name" value="HYPOTHETICAL OXIDOREDUCTASE (EUROFUNG)"/>
    <property type="match status" value="1"/>
</dbReference>
<gene>
    <name evidence="1" type="ORF">POJ06DRAFT_47866</name>
</gene>
<dbReference type="GeneID" id="80886268"/>
<reference evidence="1" key="1">
    <citation type="submission" date="2023-03" db="EMBL/GenBank/DDBJ databases">
        <title>Near-Complete genome sequence of Lipomyces tetrasporous NRRL Y-64009, an oleaginous yeast capable of growing on lignocellulosic hydrolysates.</title>
        <authorList>
            <consortium name="Lawrence Berkeley National Laboratory"/>
            <person name="Jagtap S.S."/>
            <person name="Liu J.-J."/>
            <person name="Walukiewicz H.E."/>
            <person name="Pangilinan J."/>
            <person name="Lipzen A."/>
            <person name="Ahrendt S."/>
            <person name="Koriabine M."/>
            <person name="Cobaugh K."/>
            <person name="Salamov A."/>
            <person name="Yoshinaga Y."/>
            <person name="Ng V."/>
            <person name="Daum C."/>
            <person name="Grigoriev I.V."/>
            <person name="Slininger P.J."/>
            <person name="Dien B.S."/>
            <person name="Jin Y.-S."/>
            <person name="Rao C.V."/>
        </authorList>
    </citation>
    <scope>NUCLEOTIDE SEQUENCE</scope>
    <source>
        <strain evidence="1">NRRL Y-64009</strain>
    </source>
</reference>
<protein>
    <recommendedName>
        <fullName evidence="3">Alcohol dehydrogenase-like C-terminal domain-containing protein</fullName>
    </recommendedName>
</protein>
<name>A0AAD7QJU2_9ASCO</name>
<evidence type="ECO:0008006" key="3">
    <source>
        <dbReference type="Google" id="ProtNLM"/>
    </source>
</evidence>
<dbReference type="RefSeq" id="XP_056039964.1">
    <property type="nucleotide sequence ID" value="XM_056191102.1"/>
</dbReference>
<keyword evidence="2" id="KW-1185">Reference proteome</keyword>
<organism evidence="1 2">
    <name type="scientific">Lipomyces tetrasporus</name>
    <dbReference type="NCBI Taxonomy" id="54092"/>
    <lineage>
        <taxon>Eukaryota</taxon>
        <taxon>Fungi</taxon>
        <taxon>Dikarya</taxon>
        <taxon>Ascomycota</taxon>
        <taxon>Saccharomycotina</taxon>
        <taxon>Lipomycetes</taxon>
        <taxon>Lipomycetales</taxon>
        <taxon>Lipomycetaceae</taxon>
        <taxon>Lipomyces</taxon>
    </lineage>
</organism>
<dbReference type="InterPro" id="IPR036291">
    <property type="entry name" value="NAD(P)-bd_dom_sf"/>
</dbReference>
<evidence type="ECO:0000313" key="2">
    <source>
        <dbReference type="Proteomes" id="UP001217417"/>
    </source>
</evidence>
<evidence type="ECO:0000313" key="1">
    <source>
        <dbReference type="EMBL" id="KAJ8096514.1"/>
    </source>
</evidence>
<dbReference type="SUPFAM" id="SSF51735">
    <property type="entry name" value="NAD(P)-binding Rossmann-fold domains"/>
    <property type="match status" value="1"/>
</dbReference>
<dbReference type="AlphaFoldDB" id="A0AAD7QJU2"/>
<dbReference type="GO" id="GO:0016651">
    <property type="term" value="F:oxidoreductase activity, acting on NAD(P)H"/>
    <property type="evidence" value="ECO:0007669"/>
    <property type="project" value="InterPro"/>
</dbReference>
<dbReference type="EMBL" id="JARPMG010000015">
    <property type="protein sequence ID" value="KAJ8096514.1"/>
    <property type="molecule type" value="Genomic_DNA"/>
</dbReference>
<proteinExistence type="predicted"/>